<sequence>MAAVEVNVSELTFEMTKKLKFYLSKLVEHKGSDLHVKTGATIRGRIHGEIVSFSKEALGYQDGLTLAKELLRSRFPELVEKKNIRHLAKLICIPQQNHGQS</sequence>
<proteinExistence type="predicted"/>
<dbReference type="RefSeq" id="WP_025343484.1">
    <property type="nucleotide sequence ID" value="NZ_CP007201.1"/>
</dbReference>
<accession>A0AA86DX41</accession>
<organism evidence="1 2">
    <name type="scientific">Sulfurospirillum multivorans (strain DM 12446 / JCM 15788 / NBRC 109480)</name>
    <dbReference type="NCBI Taxonomy" id="1150621"/>
    <lineage>
        <taxon>Bacteria</taxon>
        <taxon>Pseudomonadati</taxon>
        <taxon>Campylobacterota</taxon>
        <taxon>Epsilonproteobacteria</taxon>
        <taxon>Campylobacterales</taxon>
        <taxon>Sulfurospirillaceae</taxon>
        <taxon>Sulfurospirillum</taxon>
    </lineage>
</organism>
<reference evidence="1 2" key="1">
    <citation type="journal article" date="2014" name="Environ. Microbiol.">
        <title>Insights into organohalide respiration and the versatile catabolism of Sulfurospirillum multivorans gained from comparative genomics and physiological studies.</title>
        <authorList>
            <person name="Goris T."/>
            <person name="Schubert T."/>
            <person name="Gadkari J."/>
            <person name="Wubet T."/>
            <person name="Tarkka M."/>
            <person name="Buscot F."/>
            <person name="Adrian L."/>
            <person name="Diekert G."/>
        </authorList>
    </citation>
    <scope>NUCLEOTIDE SEQUENCE [LARGE SCALE GENOMIC DNA]</scope>
    <source>
        <strain evidence="2">DM 12446 / JCM 15788 / NBRC 109480</strain>
    </source>
</reference>
<dbReference type="AlphaFoldDB" id="A0AA86DX41"/>
<dbReference type="Gene3D" id="3.30.450.90">
    <property type="match status" value="1"/>
</dbReference>
<gene>
    <name evidence="1" type="ORF">SMUL_0286</name>
</gene>
<dbReference type="EMBL" id="CP007201">
    <property type="protein sequence ID" value="AHJ11568.1"/>
    <property type="molecule type" value="Genomic_DNA"/>
</dbReference>
<evidence type="ECO:0000313" key="2">
    <source>
        <dbReference type="Proteomes" id="UP000019322"/>
    </source>
</evidence>
<dbReference type="KEGG" id="smul:SMUL_0286"/>
<protein>
    <submittedName>
        <fullName evidence="1">PilT domain-containing protein</fullName>
    </submittedName>
</protein>
<evidence type="ECO:0000313" key="1">
    <source>
        <dbReference type="EMBL" id="AHJ11568.1"/>
    </source>
</evidence>
<name>A0AA86DX41_SULMK</name>
<dbReference type="Proteomes" id="UP000019322">
    <property type="component" value="Chromosome"/>
</dbReference>